<evidence type="ECO:0000259" key="3">
    <source>
        <dbReference type="PROSITE" id="PS50885"/>
    </source>
</evidence>
<dbReference type="InterPro" id="IPR052155">
    <property type="entry name" value="Biofilm_reg_signaling"/>
</dbReference>
<gene>
    <name evidence="5" type="ORF">BKK80_15240</name>
</gene>
<accession>A0ABN4TL77</accession>
<dbReference type="PROSITE" id="PS50887">
    <property type="entry name" value="GGDEF"/>
    <property type="match status" value="1"/>
</dbReference>
<feature type="domain" description="HAMP" evidence="3">
    <location>
        <begin position="302"/>
        <end position="355"/>
    </location>
</feature>
<feature type="transmembrane region" description="Helical" evidence="1">
    <location>
        <begin position="282"/>
        <end position="301"/>
    </location>
</feature>
<dbReference type="Gene3D" id="6.10.340.10">
    <property type="match status" value="1"/>
</dbReference>
<evidence type="ECO:0000313" key="5">
    <source>
        <dbReference type="EMBL" id="AOZ07029.1"/>
    </source>
</evidence>
<dbReference type="SMART" id="SM00304">
    <property type="entry name" value="HAMP"/>
    <property type="match status" value="1"/>
</dbReference>
<feature type="domain" description="PAS" evidence="2">
    <location>
        <begin position="367"/>
        <end position="437"/>
    </location>
</feature>
<dbReference type="Gene3D" id="3.30.70.270">
    <property type="match status" value="1"/>
</dbReference>
<dbReference type="InterPro" id="IPR013656">
    <property type="entry name" value="PAS_4"/>
</dbReference>
<dbReference type="EMBL" id="CP017754">
    <property type="protein sequence ID" value="AOZ07029.1"/>
    <property type="molecule type" value="Genomic_DNA"/>
</dbReference>
<dbReference type="SMART" id="SM00091">
    <property type="entry name" value="PAS"/>
    <property type="match status" value="1"/>
</dbReference>
<dbReference type="InterPro" id="IPR043128">
    <property type="entry name" value="Rev_trsase/Diguanyl_cyclase"/>
</dbReference>
<feature type="domain" description="GGDEF" evidence="4">
    <location>
        <begin position="521"/>
        <end position="655"/>
    </location>
</feature>
<name>A0ABN4TL77_9BURK</name>
<dbReference type="Pfam" id="PF08448">
    <property type="entry name" value="PAS_4"/>
    <property type="match status" value="1"/>
</dbReference>
<keyword evidence="6" id="KW-1185">Reference proteome</keyword>
<dbReference type="Pfam" id="PF00672">
    <property type="entry name" value="HAMP"/>
    <property type="match status" value="1"/>
</dbReference>
<sequence>MRHSLKYRVALAAALVVTLILGVRVLASQYYAYASLRQLLETEQARQTDLVAQHLDDKFDSRIHLLRRLARQLEPMLDQPPATLRVFASGMVDTPEDFNAVFLAWPDGDVAFSTAVPQERRLQVKDRDYFRALEAGASVATSDLLYGRMSSAPGMVLAVPLRAPDGTLRAVVGGALNLAEDNFLHELRDGRLGSGGIYCLVSSGQNPRYAMHAEPARIMLPAAQGTADACGLATPAAKPWEFLRPARPVVTRRSLDLNGWTVVSVLPAEQAFLPLIDVRHKWLLIGLLTLAGAAGLMWLVVRRLLKPLEDFHRAVDAVALNADALNQLPTQRRDEIGQLASAFAGVVRQLHERESALKAAKDLAAESEKRIEAIANHVPDFISLVDAKERYVFVNQAYARHFGLPVQQIVGLKLRELWGMPTYLAVRPHLEQAFAGRAVTYTQESPDGTECLEVSCQPAWDDARDTVVGLYMFARNVTAERQALRSLEAQTVSDHLTGLLNRKGFDRCLAEAMNPGEGPDQSIALMLVDLDDFKHINDSHGHAVGDELLAGFGRRLSACVREGDAVARIGGDEFAIVLRNAIAPADLERIAQGIVQGSLQAHRIAGRTLMATASVGAAVHLAGDGQTASELFMRADMALYEAKRRGKARYALQVVHDRA</sequence>
<evidence type="ECO:0000259" key="2">
    <source>
        <dbReference type="PROSITE" id="PS50112"/>
    </source>
</evidence>
<keyword evidence="1" id="KW-0472">Membrane</keyword>
<dbReference type="PROSITE" id="PS50112">
    <property type="entry name" value="PAS"/>
    <property type="match status" value="1"/>
</dbReference>
<dbReference type="CDD" id="cd06225">
    <property type="entry name" value="HAMP"/>
    <property type="match status" value="1"/>
</dbReference>
<dbReference type="InterPro" id="IPR000160">
    <property type="entry name" value="GGDEF_dom"/>
</dbReference>
<proteinExistence type="predicted"/>
<dbReference type="PANTHER" id="PTHR44757:SF2">
    <property type="entry name" value="BIOFILM ARCHITECTURE MAINTENANCE PROTEIN MBAA"/>
    <property type="match status" value="1"/>
</dbReference>
<dbReference type="CDD" id="cd00130">
    <property type="entry name" value="PAS"/>
    <property type="match status" value="1"/>
</dbReference>
<evidence type="ECO:0000259" key="4">
    <source>
        <dbReference type="PROSITE" id="PS50887"/>
    </source>
</evidence>
<dbReference type="RefSeq" id="WP_071070131.1">
    <property type="nucleotide sequence ID" value="NZ_CP017754.1"/>
</dbReference>
<evidence type="ECO:0000313" key="6">
    <source>
        <dbReference type="Proteomes" id="UP000177515"/>
    </source>
</evidence>
<dbReference type="NCBIfam" id="TIGR00254">
    <property type="entry name" value="GGDEF"/>
    <property type="match status" value="1"/>
</dbReference>
<dbReference type="CDD" id="cd12914">
    <property type="entry name" value="PDC1_DGC_like"/>
    <property type="match status" value="1"/>
</dbReference>
<dbReference type="InterPro" id="IPR029787">
    <property type="entry name" value="Nucleotide_cyclase"/>
</dbReference>
<dbReference type="Gene3D" id="3.30.450.20">
    <property type="entry name" value="PAS domain"/>
    <property type="match status" value="2"/>
</dbReference>
<keyword evidence="1" id="KW-0812">Transmembrane</keyword>
<dbReference type="PANTHER" id="PTHR44757">
    <property type="entry name" value="DIGUANYLATE CYCLASE DGCP"/>
    <property type="match status" value="1"/>
</dbReference>
<organism evidence="5 6">
    <name type="scientific">Cupriavidus malaysiensis</name>
    <dbReference type="NCBI Taxonomy" id="367825"/>
    <lineage>
        <taxon>Bacteria</taxon>
        <taxon>Pseudomonadati</taxon>
        <taxon>Pseudomonadota</taxon>
        <taxon>Betaproteobacteria</taxon>
        <taxon>Burkholderiales</taxon>
        <taxon>Burkholderiaceae</taxon>
        <taxon>Cupriavidus</taxon>
    </lineage>
</organism>
<dbReference type="SUPFAM" id="SSF55785">
    <property type="entry name" value="PYP-like sensor domain (PAS domain)"/>
    <property type="match status" value="1"/>
</dbReference>
<reference evidence="5 6" key="1">
    <citation type="submission" date="2016-10" db="EMBL/GenBank/DDBJ databases">
        <title>Complete genome sequences of three Cupriavidus strains isolated from various Malaysian environments.</title>
        <authorList>
            <person name="Abdullah A.A.-A."/>
            <person name="Shafie N.A.H."/>
            <person name="Lau N.S."/>
        </authorList>
    </citation>
    <scope>NUCLEOTIDE SEQUENCE [LARGE SCALE GENOMIC DNA]</scope>
    <source>
        <strain evidence="5 6">USMAA1020</strain>
    </source>
</reference>
<dbReference type="Pfam" id="PF00990">
    <property type="entry name" value="GGDEF"/>
    <property type="match status" value="1"/>
</dbReference>
<evidence type="ECO:0000256" key="1">
    <source>
        <dbReference type="SAM" id="Phobius"/>
    </source>
</evidence>
<dbReference type="InterPro" id="IPR000014">
    <property type="entry name" value="PAS"/>
</dbReference>
<protein>
    <submittedName>
        <fullName evidence="5">Sensor domain-containing diguanylate cyclase</fullName>
    </submittedName>
</protein>
<dbReference type="Proteomes" id="UP000177515">
    <property type="component" value="Chromosome 1"/>
</dbReference>
<dbReference type="InterPro" id="IPR003660">
    <property type="entry name" value="HAMP_dom"/>
</dbReference>
<dbReference type="SUPFAM" id="SSF55073">
    <property type="entry name" value="Nucleotide cyclase"/>
    <property type="match status" value="1"/>
</dbReference>
<dbReference type="PROSITE" id="PS50885">
    <property type="entry name" value="HAMP"/>
    <property type="match status" value="1"/>
</dbReference>
<dbReference type="InterPro" id="IPR035965">
    <property type="entry name" value="PAS-like_dom_sf"/>
</dbReference>
<dbReference type="CDD" id="cd01949">
    <property type="entry name" value="GGDEF"/>
    <property type="match status" value="1"/>
</dbReference>
<keyword evidence="1" id="KW-1133">Transmembrane helix</keyword>
<dbReference type="NCBIfam" id="TIGR00229">
    <property type="entry name" value="sensory_box"/>
    <property type="match status" value="1"/>
</dbReference>
<dbReference type="SMART" id="SM00267">
    <property type="entry name" value="GGDEF"/>
    <property type="match status" value="1"/>
</dbReference>